<comment type="pathway">
    <text evidence="4">Catecholamine biosynthesis; (R)-noradrenaline biosynthesis; (R)-noradrenaline from dopamine: step 1/1.</text>
</comment>
<comment type="cofactor">
    <cofactor evidence="1">
        <name>Cu(2+)</name>
        <dbReference type="ChEBI" id="CHEBI:29036"/>
    </cofactor>
</comment>
<dbReference type="GO" id="GO:0005507">
    <property type="term" value="F:copper ion binding"/>
    <property type="evidence" value="ECO:0007669"/>
    <property type="project" value="InterPro"/>
</dbReference>
<dbReference type="GO" id="GO:0006589">
    <property type="term" value="P:octopamine biosynthetic process"/>
    <property type="evidence" value="ECO:0007669"/>
    <property type="project" value="TreeGrafter"/>
</dbReference>
<dbReference type="AlphaFoldDB" id="V8N357"/>
<evidence type="ECO:0000256" key="12">
    <source>
        <dbReference type="ARBA" id="ARBA00023136"/>
    </source>
</evidence>
<dbReference type="InterPro" id="IPR000945">
    <property type="entry name" value="DBH-like"/>
</dbReference>
<dbReference type="GO" id="GO:0042420">
    <property type="term" value="P:dopamine catabolic process"/>
    <property type="evidence" value="ECO:0007669"/>
    <property type="project" value="TreeGrafter"/>
</dbReference>
<keyword evidence="9" id="KW-0812">Transmembrane</keyword>
<evidence type="ECO:0000259" key="15">
    <source>
        <dbReference type="Pfam" id="PF01082"/>
    </source>
</evidence>
<evidence type="ECO:0000256" key="8">
    <source>
        <dbReference type="ARBA" id="ARBA00022584"/>
    </source>
</evidence>
<sequence length="111" mass="12696">MPVDGTVHLIYGILEKPAASLQAINVSALLRKGLQRVQLLKPKIRVPPLPGDLKTMEIRVPDVTIPHQETTYWCYMIELPDGFEKHHIVMIKENPLCRGPRWGLPAWLPNW</sequence>
<evidence type="ECO:0000256" key="11">
    <source>
        <dbReference type="ARBA" id="ARBA00022989"/>
    </source>
</evidence>
<evidence type="ECO:0000256" key="1">
    <source>
        <dbReference type="ARBA" id="ARBA00001973"/>
    </source>
</evidence>
<comment type="subcellular location">
    <subcellularLocation>
        <location evidence="3">Cytoplasmic vesicle</location>
        <location evidence="3">Secretory vesicle</location>
        <location evidence="3">Chromaffin granule lumen</location>
    </subcellularLocation>
    <subcellularLocation>
        <location evidence="2">Cytoplasmic vesicle</location>
        <location evidence="2">Secretory vesicle</location>
        <location evidence="2">Chromaffin granule membrane</location>
        <topology evidence="2">Single-pass type II membrane protein</topology>
    </subcellularLocation>
</comment>
<gene>
    <name evidence="16" type="ORF">L345_17579</name>
</gene>
<feature type="domain" description="Copper type II ascorbate-dependent monooxygenase N-terminal" evidence="15">
    <location>
        <begin position="56"/>
        <end position="92"/>
    </location>
</feature>
<dbReference type="InterPro" id="IPR000323">
    <property type="entry name" value="Cu2_ascorb_mOase_N"/>
</dbReference>
<dbReference type="InterPro" id="IPR036939">
    <property type="entry name" value="Cu2_ascorb_mOase_N_sf"/>
</dbReference>
<keyword evidence="8" id="KW-0127">Catecholamine biosynthesis</keyword>
<comment type="subunit">
    <text evidence="5">Homotetramer; composed of two disulfide-linked dimers.</text>
</comment>
<dbReference type="GO" id="GO:0005615">
    <property type="term" value="C:extracellular space"/>
    <property type="evidence" value="ECO:0007669"/>
    <property type="project" value="TreeGrafter"/>
</dbReference>
<organism evidence="16 17">
    <name type="scientific">Ophiophagus hannah</name>
    <name type="common">King cobra</name>
    <name type="synonym">Naja hannah</name>
    <dbReference type="NCBI Taxonomy" id="8665"/>
    <lineage>
        <taxon>Eukaryota</taxon>
        <taxon>Metazoa</taxon>
        <taxon>Chordata</taxon>
        <taxon>Craniata</taxon>
        <taxon>Vertebrata</taxon>
        <taxon>Euteleostomi</taxon>
        <taxon>Lepidosauria</taxon>
        <taxon>Squamata</taxon>
        <taxon>Bifurcata</taxon>
        <taxon>Unidentata</taxon>
        <taxon>Episquamata</taxon>
        <taxon>Toxicofera</taxon>
        <taxon>Serpentes</taxon>
        <taxon>Colubroidea</taxon>
        <taxon>Elapidae</taxon>
        <taxon>Elapinae</taxon>
        <taxon>Ophiophagus</taxon>
    </lineage>
</organism>
<protein>
    <recommendedName>
        <fullName evidence="7">Dopamine beta-hydroxylase</fullName>
        <ecNumber evidence="6">1.14.17.1</ecNumber>
    </recommendedName>
</protein>
<dbReference type="PANTHER" id="PTHR10157:SF29">
    <property type="entry name" value="DOPAMINE BETA-HYDROXYLASE"/>
    <property type="match status" value="1"/>
</dbReference>
<keyword evidence="12" id="KW-0472">Membrane</keyword>
<evidence type="ECO:0000313" key="16">
    <source>
        <dbReference type="EMBL" id="ETE56709.1"/>
    </source>
</evidence>
<dbReference type="Pfam" id="PF01082">
    <property type="entry name" value="Cu2_monooxygen"/>
    <property type="match status" value="1"/>
</dbReference>
<name>V8N357_OPHHA</name>
<dbReference type="PANTHER" id="PTHR10157">
    <property type="entry name" value="DOPAMINE BETA HYDROXYLASE RELATED"/>
    <property type="match status" value="1"/>
</dbReference>
<dbReference type="GO" id="GO:0042421">
    <property type="term" value="P:norepinephrine biosynthetic process"/>
    <property type="evidence" value="ECO:0007669"/>
    <property type="project" value="TreeGrafter"/>
</dbReference>
<reference evidence="16 17" key="1">
    <citation type="journal article" date="2013" name="Proc. Natl. Acad. Sci. U.S.A.">
        <title>The king cobra genome reveals dynamic gene evolution and adaptation in the snake venom system.</title>
        <authorList>
            <person name="Vonk F.J."/>
            <person name="Casewell N.R."/>
            <person name="Henkel C.V."/>
            <person name="Heimberg A.M."/>
            <person name="Jansen H.J."/>
            <person name="McCleary R.J."/>
            <person name="Kerkkamp H.M."/>
            <person name="Vos R.A."/>
            <person name="Guerreiro I."/>
            <person name="Calvete J.J."/>
            <person name="Wuster W."/>
            <person name="Woods A.E."/>
            <person name="Logan J.M."/>
            <person name="Harrison R.A."/>
            <person name="Castoe T.A."/>
            <person name="de Koning A.P."/>
            <person name="Pollock D.D."/>
            <person name="Yandell M."/>
            <person name="Calderon D."/>
            <person name="Renjifo C."/>
            <person name="Currier R.B."/>
            <person name="Salgado D."/>
            <person name="Pla D."/>
            <person name="Sanz L."/>
            <person name="Hyder A.S."/>
            <person name="Ribeiro J.M."/>
            <person name="Arntzen J.W."/>
            <person name="van den Thillart G.E."/>
            <person name="Boetzer M."/>
            <person name="Pirovano W."/>
            <person name="Dirks R.P."/>
            <person name="Spaink H.P."/>
            <person name="Duboule D."/>
            <person name="McGlinn E."/>
            <person name="Kini R.M."/>
            <person name="Richardson M.K."/>
        </authorList>
    </citation>
    <scope>NUCLEOTIDE SEQUENCE</scope>
    <source>
        <tissue evidence="16">Blood</tissue>
    </source>
</reference>
<comment type="catalytic activity">
    <reaction evidence="14">
        <text>dopamine + 2 L-ascorbate + O2 = (R)-noradrenaline + 2 monodehydro-L-ascorbate radical + H2O</text>
        <dbReference type="Rhea" id="RHEA:19117"/>
        <dbReference type="ChEBI" id="CHEBI:15377"/>
        <dbReference type="ChEBI" id="CHEBI:15379"/>
        <dbReference type="ChEBI" id="CHEBI:38290"/>
        <dbReference type="ChEBI" id="CHEBI:59513"/>
        <dbReference type="ChEBI" id="CHEBI:59905"/>
        <dbReference type="ChEBI" id="CHEBI:72587"/>
        <dbReference type="EC" id="1.14.17.1"/>
    </reaction>
    <physiologicalReaction direction="left-to-right" evidence="14">
        <dbReference type="Rhea" id="RHEA:19118"/>
    </physiologicalReaction>
</comment>
<dbReference type="GO" id="GO:0031418">
    <property type="term" value="F:L-ascorbic acid binding"/>
    <property type="evidence" value="ECO:0007669"/>
    <property type="project" value="UniProtKB-KW"/>
</dbReference>
<dbReference type="InterPro" id="IPR008977">
    <property type="entry name" value="PHM/PNGase_F_dom_sf"/>
</dbReference>
<evidence type="ECO:0000256" key="13">
    <source>
        <dbReference type="ARBA" id="ARBA00037327"/>
    </source>
</evidence>
<accession>V8N357</accession>
<dbReference type="EMBL" id="AZIM01014042">
    <property type="protein sequence ID" value="ETE56709.1"/>
    <property type="molecule type" value="Genomic_DNA"/>
</dbReference>
<evidence type="ECO:0000256" key="3">
    <source>
        <dbReference type="ARBA" id="ARBA00004553"/>
    </source>
</evidence>
<evidence type="ECO:0000256" key="4">
    <source>
        <dbReference type="ARBA" id="ARBA00005223"/>
    </source>
</evidence>
<evidence type="ECO:0000256" key="10">
    <source>
        <dbReference type="ARBA" id="ARBA00022896"/>
    </source>
</evidence>
<dbReference type="SUPFAM" id="SSF49742">
    <property type="entry name" value="PHM/PNGase F"/>
    <property type="match status" value="1"/>
</dbReference>
<keyword evidence="17" id="KW-1185">Reference proteome</keyword>
<proteinExistence type="predicted"/>
<evidence type="ECO:0000256" key="6">
    <source>
        <dbReference type="ARBA" id="ARBA00012686"/>
    </source>
</evidence>
<comment type="function">
    <text evidence="13">Catalyzes the hydroxylation of dopamine to noradrenaline (also known as norepinephrine), and is thus vital for regulation of these neurotransmitters.</text>
</comment>
<dbReference type="GO" id="GO:0004500">
    <property type="term" value="F:dopamine beta-monooxygenase activity"/>
    <property type="evidence" value="ECO:0007669"/>
    <property type="project" value="UniProtKB-EC"/>
</dbReference>
<evidence type="ECO:0000256" key="5">
    <source>
        <dbReference type="ARBA" id="ARBA00011406"/>
    </source>
</evidence>
<keyword evidence="10" id="KW-0847">Vitamin C</keyword>
<dbReference type="EC" id="1.14.17.1" evidence="6"/>
<comment type="caution">
    <text evidence="16">The sequence shown here is derived from an EMBL/GenBank/DDBJ whole genome shotgun (WGS) entry which is preliminary data.</text>
</comment>
<evidence type="ECO:0000256" key="14">
    <source>
        <dbReference type="ARBA" id="ARBA00047952"/>
    </source>
</evidence>
<dbReference type="GO" id="GO:0042584">
    <property type="term" value="C:chromaffin granule membrane"/>
    <property type="evidence" value="ECO:0007669"/>
    <property type="project" value="UniProtKB-SubCell"/>
</dbReference>
<evidence type="ECO:0000313" key="17">
    <source>
        <dbReference type="Proteomes" id="UP000018936"/>
    </source>
</evidence>
<evidence type="ECO:0000256" key="7">
    <source>
        <dbReference type="ARBA" id="ARBA00020179"/>
    </source>
</evidence>
<dbReference type="Proteomes" id="UP000018936">
    <property type="component" value="Unassembled WGS sequence"/>
</dbReference>
<dbReference type="GO" id="GO:0034466">
    <property type="term" value="C:chromaffin granule lumen"/>
    <property type="evidence" value="ECO:0007669"/>
    <property type="project" value="UniProtKB-SubCell"/>
</dbReference>
<keyword evidence="11" id="KW-1133">Transmembrane helix</keyword>
<dbReference type="Gene3D" id="2.60.120.310">
    <property type="entry name" value="Copper type II, ascorbate-dependent monooxygenase, N-terminal domain"/>
    <property type="match status" value="1"/>
</dbReference>
<evidence type="ECO:0000256" key="2">
    <source>
        <dbReference type="ARBA" id="ARBA00004351"/>
    </source>
</evidence>
<feature type="non-terminal residue" evidence="16">
    <location>
        <position position="1"/>
    </location>
</feature>
<dbReference type="OrthoDB" id="129121at2759"/>
<evidence type="ECO:0000256" key="9">
    <source>
        <dbReference type="ARBA" id="ARBA00022692"/>
    </source>
</evidence>